<dbReference type="Proteomes" id="UP000256269">
    <property type="component" value="Unassembled WGS sequence"/>
</dbReference>
<keyword evidence="2" id="KW-1185">Reference proteome</keyword>
<reference evidence="1 2" key="1">
    <citation type="submission" date="2018-08" db="EMBL/GenBank/DDBJ databases">
        <title>Genomic Encyclopedia of Archaeal and Bacterial Type Strains, Phase II (KMG-II): from individual species to whole genera.</title>
        <authorList>
            <person name="Goeker M."/>
        </authorList>
    </citation>
    <scope>NUCLEOTIDE SEQUENCE [LARGE SCALE GENOMIC DNA]</scope>
    <source>
        <strain evidence="1 2">DSM 45791</strain>
    </source>
</reference>
<evidence type="ECO:0000313" key="2">
    <source>
        <dbReference type="Proteomes" id="UP000256269"/>
    </source>
</evidence>
<comment type="caution">
    <text evidence="1">The sequence shown here is derived from an EMBL/GenBank/DDBJ whole genome shotgun (WGS) entry which is preliminary data.</text>
</comment>
<gene>
    <name evidence="1" type="ORF">BCF44_102697</name>
</gene>
<protein>
    <submittedName>
        <fullName evidence="1">Uncharacterized protein</fullName>
    </submittedName>
</protein>
<dbReference type="OrthoDB" id="4275274at2"/>
<dbReference type="RefSeq" id="WP_116173519.1">
    <property type="nucleotide sequence ID" value="NZ_CP144375.1"/>
</dbReference>
<name>A0A3E0I8K3_9PSEU</name>
<evidence type="ECO:0000313" key="1">
    <source>
        <dbReference type="EMBL" id="REH54465.1"/>
    </source>
</evidence>
<accession>A0A3E0I8K3</accession>
<sequence length="240" mass="26090">MTEDTIDQLQQQISDLREQLAALVRRGGRARPGLDDVDEELADAVKALAQGHDAERRQLTSEQAGNLRRRIGEVQSQLAKSPSRRAGGEQYVNLTPKQVQPKWATVEAAQRMVEADLLKLEEAGLGGGPTKDQITAAKARISVVARQRLNDAMAHGDSLPTWLTSAVGSVPKPDPEPWVKAAHNVLVYRLEHGVTDPILPLGGKPSSDDAYGARRAGEYKKLAEELNKLHALGGTSEYKL</sequence>
<dbReference type="EMBL" id="QUNO01000002">
    <property type="protein sequence ID" value="REH54465.1"/>
    <property type="molecule type" value="Genomic_DNA"/>
</dbReference>
<organism evidence="1 2">
    <name type="scientific">Kutzneria buriramensis</name>
    <dbReference type="NCBI Taxonomy" id="1045776"/>
    <lineage>
        <taxon>Bacteria</taxon>
        <taxon>Bacillati</taxon>
        <taxon>Actinomycetota</taxon>
        <taxon>Actinomycetes</taxon>
        <taxon>Pseudonocardiales</taxon>
        <taxon>Pseudonocardiaceae</taxon>
        <taxon>Kutzneria</taxon>
    </lineage>
</organism>
<proteinExistence type="predicted"/>
<dbReference type="AlphaFoldDB" id="A0A3E0I8K3"/>